<evidence type="ECO:0000313" key="3">
    <source>
        <dbReference type="Proteomes" id="UP000629468"/>
    </source>
</evidence>
<feature type="compositionally biased region" description="Polar residues" evidence="1">
    <location>
        <begin position="105"/>
        <end position="119"/>
    </location>
</feature>
<evidence type="ECO:0008006" key="4">
    <source>
        <dbReference type="Google" id="ProtNLM"/>
    </source>
</evidence>
<dbReference type="Proteomes" id="UP000629468">
    <property type="component" value="Unassembled WGS sequence"/>
</dbReference>
<dbReference type="OMA" id="PDMERHI"/>
<dbReference type="AlphaFoldDB" id="A0A8H7C838"/>
<protein>
    <recommendedName>
        <fullName evidence="4">C2H2-type domain-containing protein</fullName>
    </recommendedName>
</protein>
<feature type="compositionally biased region" description="Low complexity" evidence="1">
    <location>
        <begin position="60"/>
        <end position="71"/>
    </location>
</feature>
<comment type="caution">
    <text evidence="2">The sequence shown here is derived from an EMBL/GenBank/DDBJ whole genome shotgun (WGS) entry which is preliminary data.</text>
</comment>
<evidence type="ECO:0000313" key="2">
    <source>
        <dbReference type="EMBL" id="KAF7768130.1"/>
    </source>
</evidence>
<name>A0A8H7C838_AGABI</name>
<feature type="compositionally biased region" description="Acidic residues" evidence="1">
    <location>
        <begin position="171"/>
        <end position="188"/>
    </location>
</feature>
<gene>
    <name evidence="2" type="ORF">Agabi119p4_7373</name>
</gene>
<sequence length="354" mass="39512">MYPYDYTDFLQLQMDHEKMYNFEDHIAESANAFVPDEKGLFEDHCPPFPITLATSDAFGSSYASSSSRSPSVRADDLIKSESPDDDFIAVPNCPSSKPVMKKNTKTTSFGNTRVPQRQSPRIAPSQSPIPPKLPRSKATARIIPPAPKSPPPLPSNRKRRCIASSSPVQLSDEDADDESDNVFDDDEYIPSPRPTTKRRRTSYTFSRRSAPLIRNPSLSPAPIKRVPGTSLSRNKQTSSVSAINKACDGPNLSFICPECGWKQANKRLPDFKRHLRTHTRPNDSDQSKGWWCKGVLLEEAHKFGLPDDAKSYVFLGQKRIGGCMQTFSRRDALKRHLDNANVTCVGKPTEAWDA</sequence>
<proteinExistence type="predicted"/>
<feature type="compositionally biased region" description="Pro residues" evidence="1">
    <location>
        <begin position="144"/>
        <end position="154"/>
    </location>
</feature>
<accession>A0A8H7C838</accession>
<evidence type="ECO:0000256" key="1">
    <source>
        <dbReference type="SAM" id="MobiDB-lite"/>
    </source>
</evidence>
<organism evidence="2 3">
    <name type="scientific">Agaricus bisporus var. burnettii</name>
    <dbReference type="NCBI Taxonomy" id="192524"/>
    <lineage>
        <taxon>Eukaryota</taxon>
        <taxon>Fungi</taxon>
        <taxon>Dikarya</taxon>
        <taxon>Basidiomycota</taxon>
        <taxon>Agaricomycotina</taxon>
        <taxon>Agaricomycetes</taxon>
        <taxon>Agaricomycetidae</taxon>
        <taxon>Agaricales</taxon>
        <taxon>Agaricineae</taxon>
        <taxon>Agaricaceae</taxon>
        <taxon>Agaricus</taxon>
    </lineage>
</organism>
<feature type="region of interest" description="Disordered" evidence="1">
    <location>
        <begin position="59"/>
        <end position="237"/>
    </location>
</feature>
<reference evidence="2 3" key="1">
    <citation type="journal article" name="Sci. Rep.">
        <title>Telomere-to-telomere assembled and centromere annotated genomes of the two main subspecies of the button mushroom Agaricus bisporus reveal especially polymorphic chromosome ends.</title>
        <authorList>
            <person name="Sonnenberg A.S.M."/>
            <person name="Sedaghat-Telgerd N."/>
            <person name="Lavrijssen B."/>
            <person name="Ohm R.A."/>
            <person name="Hendrickx P.M."/>
            <person name="Scholtmeijer K."/>
            <person name="Baars J.J.P."/>
            <person name="van Peer A."/>
        </authorList>
    </citation>
    <scope>NUCLEOTIDE SEQUENCE [LARGE SCALE GENOMIC DNA]</scope>
    <source>
        <strain evidence="2 3">H119_p4</strain>
    </source>
</reference>
<dbReference type="EMBL" id="JABXXO010000010">
    <property type="protein sequence ID" value="KAF7768130.1"/>
    <property type="molecule type" value="Genomic_DNA"/>
</dbReference>
<dbReference type="Gene3D" id="3.30.160.60">
    <property type="entry name" value="Classic Zinc Finger"/>
    <property type="match status" value="1"/>
</dbReference>
<feature type="compositionally biased region" description="Basic and acidic residues" evidence="1">
    <location>
        <begin position="73"/>
        <end position="82"/>
    </location>
</feature>